<dbReference type="SMART" id="SM00304">
    <property type="entry name" value="HAMP"/>
    <property type="match status" value="1"/>
</dbReference>
<dbReference type="Gene3D" id="3.30.450.20">
    <property type="entry name" value="PAS domain"/>
    <property type="match status" value="1"/>
</dbReference>
<evidence type="ECO:0000256" key="3">
    <source>
        <dbReference type="PROSITE-ProRule" id="PRU00284"/>
    </source>
</evidence>
<evidence type="ECO:0000313" key="10">
    <source>
        <dbReference type="Proteomes" id="UP001205748"/>
    </source>
</evidence>
<evidence type="ECO:0000256" key="4">
    <source>
        <dbReference type="SAM" id="Coils"/>
    </source>
</evidence>
<dbReference type="EMBL" id="JANKAS010000005">
    <property type="protein sequence ID" value="MCR1898735.1"/>
    <property type="molecule type" value="Genomic_DNA"/>
</dbReference>
<evidence type="ECO:0000256" key="2">
    <source>
        <dbReference type="ARBA" id="ARBA00029447"/>
    </source>
</evidence>
<accession>A0AAE3HDV1</accession>
<dbReference type="Pfam" id="PF00672">
    <property type="entry name" value="HAMP"/>
    <property type="match status" value="1"/>
</dbReference>
<keyword evidence="4" id="KW-0175">Coiled coil</keyword>
<evidence type="ECO:0000259" key="8">
    <source>
        <dbReference type="PROSITE" id="PS50885"/>
    </source>
</evidence>
<dbReference type="InterPro" id="IPR004089">
    <property type="entry name" value="MCPsignal_dom"/>
</dbReference>
<evidence type="ECO:0000313" key="9">
    <source>
        <dbReference type="EMBL" id="MCR1898735.1"/>
    </source>
</evidence>
<feature type="region of interest" description="Disordered" evidence="5">
    <location>
        <begin position="1"/>
        <end position="20"/>
    </location>
</feature>
<gene>
    <name evidence="9" type="ORF">NSA47_06980</name>
</gene>
<evidence type="ECO:0000256" key="1">
    <source>
        <dbReference type="ARBA" id="ARBA00023224"/>
    </source>
</evidence>
<feature type="domain" description="HAMP" evidence="8">
    <location>
        <begin position="335"/>
        <end position="387"/>
    </location>
</feature>
<keyword evidence="10" id="KW-1185">Reference proteome</keyword>
<comment type="similarity">
    <text evidence="2">Belongs to the methyl-accepting chemotaxis (MCP) protein family.</text>
</comment>
<feature type="transmembrane region" description="Helical" evidence="6">
    <location>
        <begin position="314"/>
        <end position="332"/>
    </location>
</feature>
<evidence type="ECO:0000256" key="5">
    <source>
        <dbReference type="SAM" id="MobiDB-lite"/>
    </source>
</evidence>
<dbReference type="SMART" id="SM00283">
    <property type="entry name" value="MA"/>
    <property type="match status" value="1"/>
</dbReference>
<evidence type="ECO:0000259" key="7">
    <source>
        <dbReference type="PROSITE" id="PS50111"/>
    </source>
</evidence>
<dbReference type="GO" id="GO:0016020">
    <property type="term" value="C:membrane"/>
    <property type="evidence" value="ECO:0007669"/>
    <property type="project" value="InterPro"/>
</dbReference>
<protein>
    <submittedName>
        <fullName evidence="9">Methyl-accepting chemotaxis protein</fullName>
    </submittedName>
</protein>
<dbReference type="InterPro" id="IPR003660">
    <property type="entry name" value="HAMP_dom"/>
</dbReference>
<dbReference type="PANTHER" id="PTHR32089">
    <property type="entry name" value="METHYL-ACCEPTING CHEMOTAXIS PROTEIN MCPB"/>
    <property type="match status" value="1"/>
</dbReference>
<comment type="caution">
    <text evidence="9">The sequence shown here is derived from an EMBL/GenBank/DDBJ whole genome shotgun (WGS) entry which is preliminary data.</text>
</comment>
<organism evidence="9 10">
    <name type="scientific">Irregularibacter muris</name>
    <dbReference type="NCBI Taxonomy" id="1796619"/>
    <lineage>
        <taxon>Bacteria</taxon>
        <taxon>Bacillati</taxon>
        <taxon>Bacillota</taxon>
        <taxon>Clostridia</taxon>
        <taxon>Eubacteriales</taxon>
        <taxon>Eubacteriaceae</taxon>
        <taxon>Irregularibacter</taxon>
    </lineage>
</organism>
<dbReference type="CDD" id="cd06225">
    <property type="entry name" value="HAMP"/>
    <property type="match status" value="1"/>
</dbReference>
<dbReference type="PROSITE" id="PS50885">
    <property type="entry name" value="HAMP"/>
    <property type="match status" value="1"/>
</dbReference>
<dbReference type="Pfam" id="PF00015">
    <property type="entry name" value="MCPsignal"/>
    <property type="match status" value="1"/>
</dbReference>
<keyword evidence="6" id="KW-0472">Membrane</keyword>
<dbReference type="PANTHER" id="PTHR32089:SF112">
    <property type="entry name" value="LYSOZYME-LIKE PROTEIN-RELATED"/>
    <property type="match status" value="1"/>
</dbReference>
<dbReference type="SUPFAM" id="SSF58104">
    <property type="entry name" value="Methyl-accepting chemotaxis protein (MCP) signaling domain"/>
    <property type="match status" value="1"/>
</dbReference>
<dbReference type="Proteomes" id="UP001205748">
    <property type="component" value="Unassembled WGS sequence"/>
</dbReference>
<dbReference type="GO" id="GO:0007165">
    <property type="term" value="P:signal transduction"/>
    <property type="evidence" value="ECO:0007669"/>
    <property type="project" value="UniProtKB-KW"/>
</dbReference>
<dbReference type="AlphaFoldDB" id="A0AAE3HDV1"/>
<dbReference type="CDD" id="cd11386">
    <property type="entry name" value="MCP_signal"/>
    <property type="match status" value="1"/>
</dbReference>
<dbReference type="CDD" id="cd12912">
    <property type="entry name" value="PDC2_MCP_like"/>
    <property type="match status" value="1"/>
</dbReference>
<evidence type="ECO:0000256" key="6">
    <source>
        <dbReference type="SAM" id="Phobius"/>
    </source>
</evidence>
<keyword evidence="6" id="KW-1133">Transmembrane helix</keyword>
<keyword evidence="1 3" id="KW-0807">Transducer</keyword>
<feature type="coiled-coil region" evidence="4">
    <location>
        <begin position="666"/>
        <end position="693"/>
    </location>
</feature>
<sequence length="693" mass="77118">MSLKKSHHKVKDMRKKAKNKRKKMALSIGNKILVPVLLIVFLSISTVSLYSYYLQKGILQREMEDIVNNGLDQFLTLKDSGENQSKILKESLKENYLKQARAVAQLIASDPTLLETQNMHKLVSKIGVDEIHVTDEKGVIRWGNVEDFYGFDFAQDKQTSPFLEILEDAHFELAQDPQIRGTTKELFLYVGVHRIDKPGIVQVGVRPEEIETLLEETSLEKVLLNSNPGYDGYIYATDLQGNIVIHPSQDKVGVKIGDYKWGQEILEKDHGTITYTFEEIEKVAYYHKLEDKLIIATVPTKVFMESLSTLRNNIIIALIVAILLSMGIIFLLTKRYIVRPVGEMVALMAQAEEGDFTVRSSNESEDEIGRLGISFNKMIEDIAQLIQEIMNTSYTLKNSADTLASVSEESAATTEQVSEAIQEVSKGAIEQAHDAENSSHLFMNMAQQLEIISQESGDMIKVSQEGEKINQEGVNTLGQLMTATETTNKSMDTVYEMISQLSDKSKQIGEIVGTITAIASQTNLLSLNASIEAQRAGEAGKGFAVVADEIRKLAEQSSRSADNISNIVKDIQGEVKNTVNTMEEIKTVTGQQNQKVFQTENMIHILSKTFKDIIEGIQRVNQSIEGILIQKDNVSESIQNISAVSEETSASTQEVLASTQEQSATAQELTASAQELNNIAETLAEELRHFKVK</sequence>
<keyword evidence="6" id="KW-0812">Transmembrane</keyword>
<dbReference type="Gene3D" id="1.10.8.500">
    <property type="entry name" value="HAMP domain in histidine kinase"/>
    <property type="match status" value="1"/>
</dbReference>
<dbReference type="PROSITE" id="PS50111">
    <property type="entry name" value="CHEMOTAXIS_TRANSDUC_2"/>
    <property type="match status" value="1"/>
</dbReference>
<proteinExistence type="inferred from homology"/>
<dbReference type="Gene3D" id="1.10.287.950">
    <property type="entry name" value="Methyl-accepting chemotaxis protein"/>
    <property type="match status" value="1"/>
</dbReference>
<dbReference type="RefSeq" id="WP_257530384.1">
    <property type="nucleotide sequence ID" value="NZ_JANKAS010000005.1"/>
</dbReference>
<name>A0AAE3HDV1_9FIRM</name>
<feature type="domain" description="Methyl-accepting transducer" evidence="7">
    <location>
        <begin position="406"/>
        <end position="677"/>
    </location>
</feature>
<reference evidence="9" key="1">
    <citation type="submission" date="2022-07" db="EMBL/GenBank/DDBJ databases">
        <title>Enhanced cultured diversity of the mouse gut microbiota enables custom-made synthetic communities.</title>
        <authorList>
            <person name="Afrizal A."/>
        </authorList>
    </citation>
    <scope>NUCLEOTIDE SEQUENCE</scope>
    <source>
        <strain evidence="9">DSM 28593</strain>
    </source>
</reference>